<gene>
    <name evidence="1" type="ORF">AVEN_241341_1</name>
</gene>
<evidence type="ECO:0008006" key="3">
    <source>
        <dbReference type="Google" id="ProtNLM"/>
    </source>
</evidence>
<dbReference type="AlphaFoldDB" id="A0A4Y2SAR5"/>
<keyword evidence="2" id="KW-1185">Reference proteome</keyword>
<reference evidence="1 2" key="1">
    <citation type="journal article" date="2019" name="Sci. Rep.">
        <title>Orb-weaving spider Araneus ventricosus genome elucidates the spidroin gene catalogue.</title>
        <authorList>
            <person name="Kono N."/>
            <person name="Nakamura H."/>
            <person name="Ohtoshi R."/>
            <person name="Moran D.A.P."/>
            <person name="Shinohara A."/>
            <person name="Yoshida Y."/>
            <person name="Fujiwara M."/>
            <person name="Mori M."/>
            <person name="Tomita M."/>
            <person name="Arakawa K."/>
        </authorList>
    </citation>
    <scope>NUCLEOTIDE SEQUENCE [LARGE SCALE GENOMIC DNA]</scope>
</reference>
<dbReference type="GO" id="GO:0003676">
    <property type="term" value="F:nucleic acid binding"/>
    <property type="evidence" value="ECO:0007669"/>
    <property type="project" value="InterPro"/>
</dbReference>
<dbReference type="Proteomes" id="UP000499080">
    <property type="component" value="Unassembled WGS sequence"/>
</dbReference>
<protein>
    <recommendedName>
        <fullName evidence="3">Mariner Mos1 transposase</fullName>
    </recommendedName>
</protein>
<dbReference type="Pfam" id="PF01359">
    <property type="entry name" value="Transposase_1"/>
    <property type="match status" value="1"/>
</dbReference>
<comment type="caution">
    <text evidence="1">The sequence shown here is derived from an EMBL/GenBank/DDBJ whole genome shotgun (WGS) entry which is preliminary data.</text>
</comment>
<accession>A0A4Y2SAR5</accession>
<dbReference type="EMBL" id="BGPR01020643">
    <property type="protein sequence ID" value="GBN85147.1"/>
    <property type="molecule type" value="Genomic_DNA"/>
</dbReference>
<organism evidence="1 2">
    <name type="scientific">Araneus ventricosus</name>
    <name type="common">Orbweaver spider</name>
    <name type="synonym">Epeira ventricosa</name>
    <dbReference type="NCBI Taxonomy" id="182803"/>
    <lineage>
        <taxon>Eukaryota</taxon>
        <taxon>Metazoa</taxon>
        <taxon>Ecdysozoa</taxon>
        <taxon>Arthropoda</taxon>
        <taxon>Chelicerata</taxon>
        <taxon>Arachnida</taxon>
        <taxon>Araneae</taxon>
        <taxon>Araneomorphae</taxon>
        <taxon>Entelegynae</taxon>
        <taxon>Araneoidea</taxon>
        <taxon>Araneidae</taxon>
        <taxon>Araneus</taxon>
    </lineage>
</organism>
<evidence type="ECO:0000313" key="1">
    <source>
        <dbReference type="EMBL" id="GBN85147.1"/>
    </source>
</evidence>
<name>A0A4Y2SAR5_ARAVE</name>
<proteinExistence type="predicted"/>
<dbReference type="InterPro" id="IPR001888">
    <property type="entry name" value="Transposase_1"/>
</dbReference>
<sequence>MITLNVENRGVNPAMHQYRRQSRIHGFKLLLCIWWDELSVVYYKLLKPNETSTEAPYRRQLMRLRRALKANDRYTSRDTTELFCCMTTLGHVLQNQSKPTWRHLNGKSCPNRRILQTLPLQIITCSDHWHKAWLSRTSVLMKISKNGYPQKTCCFSDVEFKCCQKDGKK</sequence>
<dbReference type="Gene3D" id="3.30.420.10">
    <property type="entry name" value="Ribonuclease H-like superfamily/Ribonuclease H"/>
    <property type="match status" value="1"/>
</dbReference>
<dbReference type="InterPro" id="IPR036397">
    <property type="entry name" value="RNaseH_sf"/>
</dbReference>
<evidence type="ECO:0000313" key="2">
    <source>
        <dbReference type="Proteomes" id="UP000499080"/>
    </source>
</evidence>
<dbReference type="OrthoDB" id="8028980at2759"/>